<dbReference type="SMART" id="SM00329">
    <property type="entry name" value="BPI2"/>
    <property type="match status" value="1"/>
</dbReference>
<reference evidence="12 13" key="1">
    <citation type="journal article" date="2008" name="Nature">
        <title>Genome analysis of the platypus reveals unique signatures of evolution.</title>
        <authorList>
            <person name="Warren W.C."/>
            <person name="Hillier L.W."/>
            <person name="Marshall Graves J.A."/>
            <person name="Birney E."/>
            <person name="Ponting C.P."/>
            <person name="Grutzner F."/>
            <person name="Belov K."/>
            <person name="Miller W."/>
            <person name="Clarke L."/>
            <person name="Chinwalla A.T."/>
            <person name="Yang S.P."/>
            <person name="Heger A."/>
            <person name="Locke D.P."/>
            <person name="Miethke P."/>
            <person name="Waters P.D."/>
            <person name="Veyrunes F."/>
            <person name="Fulton L."/>
            <person name="Fulton B."/>
            <person name="Graves T."/>
            <person name="Wallis J."/>
            <person name="Puente X.S."/>
            <person name="Lopez-Otin C."/>
            <person name="Ordonez G.R."/>
            <person name="Eichler E.E."/>
            <person name="Chen L."/>
            <person name="Cheng Z."/>
            <person name="Deakin J.E."/>
            <person name="Alsop A."/>
            <person name="Thompson K."/>
            <person name="Kirby P."/>
            <person name="Papenfuss A.T."/>
            <person name="Wakefield M.J."/>
            <person name="Olender T."/>
            <person name="Lancet D."/>
            <person name="Huttley G.A."/>
            <person name="Smit A.F."/>
            <person name="Pask A."/>
            <person name="Temple-Smith P."/>
            <person name="Batzer M.A."/>
            <person name="Walker J.A."/>
            <person name="Konkel M.K."/>
            <person name="Harris R.S."/>
            <person name="Whittington C.M."/>
            <person name="Wong E.S."/>
            <person name="Gemmell N.J."/>
            <person name="Buschiazzo E."/>
            <person name="Vargas Jentzsch I.M."/>
            <person name="Merkel A."/>
            <person name="Schmitz J."/>
            <person name="Zemann A."/>
            <person name="Churakov G."/>
            <person name="Kriegs J.O."/>
            <person name="Brosius J."/>
            <person name="Murchison E.P."/>
            <person name="Sachidanandam R."/>
            <person name="Smith C."/>
            <person name="Hannon G.J."/>
            <person name="Tsend-Ayush E."/>
            <person name="McMillan D."/>
            <person name="Attenborough R."/>
            <person name="Rens W."/>
            <person name="Ferguson-Smith M."/>
            <person name="Lefevre C.M."/>
            <person name="Sharp J.A."/>
            <person name="Nicholas K.R."/>
            <person name="Ray D.A."/>
            <person name="Kube M."/>
            <person name="Reinhardt R."/>
            <person name="Pringle T.H."/>
            <person name="Taylor J."/>
            <person name="Jones R.C."/>
            <person name="Nixon B."/>
            <person name="Dacheux J.L."/>
            <person name="Niwa H."/>
            <person name="Sekita Y."/>
            <person name="Huang X."/>
            <person name="Stark A."/>
            <person name="Kheradpour P."/>
            <person name="Kellis M."/>
            <person name="Flicek P."/>
            <person name="Chen Y."/>
            <person name="Webber C."/>
            <person name="Hardison R."/>
            <person name="Nelson J."/>
            <person name="Hallsworth-Pepin K."/>
            <person name="Delehaunty K."/>
            <person name="Markovic C."/>
            <person name="Minx P."/>
            <person name="Feng Y."/>
            <person name="Kremitzki C."/>
            <person name="Mitreva M."/>
            <person name="Glasscock J."/>
            <person name="Wylie T."/>
            <person name="Wohldmann P."/>
            <person name="Thiru P."/>
            <person name="Nhan M.N."/>
            <person name="Pohl C.S."/>
            <person name="Smith S.M."/>
            <person name="Hou S."/>
            <person name="Nefedov M."/>
            <person name="de Jong P.J."/>
            <person name="Renfree M.B."/>
            <person name="Mardis E.R."/>
            <person name="Wilson R.K."/>
        </authorList>
    </citation>
    <scope>NUCLEOTIDE SEQUENCE [LARGE SCALE GENOMIC DNA]</scope>
    <source>
        <strain evidence="12 13">Glennie</strain>
    </source>
</reference>
<evidence type="ECO:0000256" key="8">
    <source>
        <dbReference type="RuleBase" id="RU369039"/>
    </source>
</evidence>
<comment type="subunit">
    <text evidence="8">Monomer. Homodimer; disulfide-linked.</text>
</comment>
<dbReference type="Gene3D" id="3.15.20.10">
    <property type="entry name" value="Bactericidal permeability-increasing protein, domain 2"/>
    <property type="match status" value="1"/>
</dbReference>
<dbReference type="PIRSF" id="PIRSF002417">
    <property type="entry name" value="Lipid_binding_protein"/>
    <property type="match status" value="1"/>
</dbReference>
<evidence type="ECO:0000313" key="12">
    <source>
        <dbReference type="Ensembl" id="ENSOANP00000008771.2"/>
    </source>
</evidence>
<organism evidence="12 13">
    <name type="scientific">Ornithorhynchus anatinus</name>
    <name type="common">Duckbill platypus</name>
    <dbReference type="NCBI Taxonomy" id="9258"/>
    <lineage>
        <taxon>Eukaryota</taxon>
        <taxon>Metazoa</taxon>
        <taxon>Chordata</taxon>
        <taxon>Craniata</taxon>
        <taxon>Vertebrata</taxon>
        <taxon>Euteleostomi</taxon>
        <taxon>Mammalia</taxon>
        <taxon>Monotremata</taxon>
        <taxon>Ornithorhynchidae</taxon>
        <taxon>Ornithorhynchus</taxon>
    </lineage>
</organism>
<comment type="domain">
    <text evidence="8">The N-terminal region may be exposed to the interior of the granule, whereas the C-terminal portion may be embedded in the membrane. During phagocytosis and degranulation, proteases may be released and activated and cleave BPI at the junction of the N- and C-terminal portions of the molecule, providing controlled release of the N-terminal antibacterial fragment when bacteria are ingested.</text>
</comment>
<feature type="domain" description="Lipid-binding serum glycoprotein C-terminal" evidence="11">
    <location>
        <begin position="274"/>
        <end position="457"/>
    </location>
</feature>
<dbReference type="InterPro" id="IPR017943">
    <property type="entry name" value="Bactericidal_perm-incr_a/b_dom"/>
</dbReference>
<dbReference type="InterPro" id="IPR032942">
    <property type="entry name" value="BPI/LBP/Plunc"/>
</dbReference>
<dbReference type="InterPro" id="IPR017942">
    <property type="entry name" value="Lipid-bd_serum_glycop_N"/>
</dbReference>
<evidence type="ECO:0000256" key="6">
    <source>
        <dbReference type="ARBA" id="ARBA00023180"/>
    </source>
</evidence>
<dbReference type="InterPro" id="IPR017954">
    <property type="entry name" value="Lipid-bd_serum_glycop_CS"/>
</dbReference>
<dbReference type="GeneTree" id="ENSGT01150000286994"/>
<evidence type="ECO:0000256" key="4">
    <source>
        <dbReference type="ARBA" id="ARBA00022729"/>
    </source>
</evidence>
<evidence type="ECO:0000259" key="11">
    <source>
        <dbReference type="SMART" id="SM00329"/>
    </source>
</evidence>
<sequence>METRQILTVWGFFLLWNLLTASSITSLNQPGIKVRITQKALDYGVQAGMGILEKLIKKKRIPDFKGSETLDFLKVEYIDYNFSNIRFSAFSFPNTSLILVPGTGIKALTNHGSANISTDWEIKSPLFKDEGGASLFLSEVFFTGIINLSRSAMGHPTMKLEDCYVHISHAHIAFSGELSPLYNSFSEPMEKPILKNLNEKLCPIIKDEMERINAELRTLDVLTRIDENTLLDYSLINSPEIQESAIDMDLKGTFYLMENFTDPPFRPAPFTLPDLNDFMVYIGISEYFFRSASFAYFTAGVFNITLTTKEISKHFPQNSKNFGRVISQIAEIYLNTEPFIAMVVVTSPPAVNLQPGNFTVEIPGSIKMFTQPENSTAETILSMNFVASTSVDLVILGQKLICSLSLNRARPLIQLFPLFQMLRFENILSSVLHFGLIPLANGKSVAETLKRAFEHSGNSMV</sequence>
<dbReference type="FunFam" id="3.15.10.10:FF:000001">
    <property type="entry name" value="phospholipid transfer protein-like"/>
    <property type="match status" value="1"/>
</dbReference>
<dbReference type="GO" id="GO:0045087">
    <property type="term" value="P:innate immune response"/>
    <property type="evidence" value="ECO:0007669"/>
    <property type="project" value="UniProtKB-UniRule"/>
</dbReference>
<proteinExistence type="inferred from homology"/>
<dbReference type="SMART" id="SM00328">
    <property type="entry name" value="BPI1"/>
    <property type="match status" value="1"/>
</dbReference>
<dbReference type="OMA" id="TEPPMIN"/>
<feature type="signal peptide" evidence="9">
    <location>
        <begin position="1"/>
        <end position="21"/>
    </location>
</feature>
<dbReference type="InterPro" id="IPR030675">
    <property type="entry name" value="BPI/LBP"/>
</dbReference>
<dbReference type="GO" id="GO:0005615">
    <property type="term" value="C:extracellular space"/>
    <property type="evidence" value="ECO:0000318"/>
    <property type="project" value="GO_Central"/>
</dbReference>
<keyword evidence="5 7" id="KW-1015">Disulfide bond</keyword>
<gene>
    <name evidence="12" type="primary">BPIFC</name>
</gene>
<accession>F6X5N9</accession>
<reference evidence="12" key="3">
    <citation type="submission" date="2025-09" db="UniProtKB">
        <authorList>
            <consortium name="Ensembl"/>
        </authorList>
    </citation>
    <scope>IDENTIFICATION</scope>
    <source>
        <strain evidence="12">Glennie</strain>
    </source>
</reference>
<keyword evidence="6 8" id="KW-0325">Glycoprotein</keyword>
<evidence type="ECO:0000313" key="13">
    <source>
        <dbReference type="Proteomes" id="UP000002279"/>
    </source>
</evidence>
<dbReference type="Pfam" id="PF01273">
    <property type="entry name" value="LBP_BPI_CETP"/>
    <property type="match status" value="1"/>
</dbReference>
<keyword evidence="8" id="KW-0044">Antibiotic</keyword>
<feature type="chain" id="PRO_5028408206" description="Bactericidal permeability-increasing protein" evidence="9">
    <location>
        <begin position="22"/>
        <end position="461"/>
    </location>
</feature>
<dbReference type="InterPro" id="IPR001124">
    <property type="entry name" value="Lipid-bd_serum_glycop_C"/>
</dbReference>
<comment type="function">
    <text evidence="8">The cytotoxic action of BPI is limited to many species of Gram-negative bacteria; this specificity may be explained by a strong affinity of the very basic N-terminal half for the negatively charged lipopolysaccharides that are unique to the Gram-negative bacterial outer envelope.</text>
</comment>
<name>F6X5N9_ORNAN</name>
<feature type="domain" description="Lipid-binding serum glycoprotein N-terminal" evidence="10">
    <location>
        <begin position="35"/>
        <end position="259"/>
    </location>
</feature>
<keyword evidence="3 8" id="KW-0964">Secreted</keyword>
<protein>
    <recommendedName>
        <fullName evidence="8">Bactericidal permeability-increasing protein</fullName>
        <shortName evidence="8">BPI</shortName>
    </recommendedName>
</protein>
<dbReference type="HOGENOM" id="CLU_028970_3_0_1"/>
<dbReference type="InParanoid" id="F6X5N9"/>
<evidence type="ECO:0000256" key="9">
    <source>
        <dbReference type="SAM" id="SignalP"/>
    </source>
</evidence>
<evidence type="ECO:0000256" key="1">
    <source>
        <dbReference type="ARBA" id="ARBA00004613"/>
    </source>
</evidence>
<keyword evidence="4 8" id="KW-0732">Signal</keyword>
<feature type="disulfide bond" evidence="7">
    <location>
        <begin position="163"/>
        <end position="202"/>
    </location>
</feature>
<dbReference type="PANTHER" id="PTHR10504:SF17">
    <property type="entry name" value="BPI FOLD-CONTAINING FAMILY C PROTEIN"/>
    <property type="match status" value="1"/>
</dbReference>
<keyword evidence="8" id="KW-0399">Innate immunity</keyword>
<dbReference type="eggNOG" id="KOG4160">
    <property type="taxonomic scope" value="Eukaryota"/>
</dbReference>
<dbReference type="PANTHER" id="PTHR10504">
    <property type="entry name" value="BACTERICIDAL PERMEABILITY-INCREASING BPI PROTEIN-RELATED"/>
    <property type="match status" value="1"/>
</dbReference>
<dbReference type="Gene3D" id="3.15.10.10">
    <property type="entry name" value="Bactericidal permeability-increasing protein, domain 1"/>
    <property type="match status" value="1"/>
</dbReference>
<comment type="domain">
    <text evidence="8">The N- and C-terminal barrels adopt an identical fold despite having only 13% of conserved residues.</text>
</comment>
<evidence type="ECO:0000259" key="10">
    <source>
        <dbReference type="SMART" id="SM00328"/>
    </source>
</evidence>
<dbReference type="FunFam" id="3.15.20.10:FF:000001">
    <property type="entry name" value="Phospholipid transfer protein"/>
    <property type="match status" value="1"/>
</dbReference>
<comment type="similarity">
    <text evidence="2">Belongs to the BPI/LBP/Plunc superfamily. BPI/LBP family.</text>
</comment>
<evidence type="ECO:0000256" key="5">
    <source>
        <dbReference type="ARBA" id="ARBA00023157"/>
    </source>
</evidence>
<reference evidence="12" key="2">
    <citation type="submission" date="2025-08" db="UniProtKB">
        <authorList>
            <consortium name="Ensembl"/>
        </authorList>
    </citation>
    <scope>IDENTIFICATION</scope>
    <source>
        <strain evidence="12">Glennie</strain>
    </source>
</reference>
<dbReference type="Pfam" id="PF02886">
    <property type="entry name" value="LBP_BPI_CETP_C"/>
    <property type="match status" value="1"/>
</dbReference>
<keyword evidence="8" id="KW-0391">Immunity</keyword>
<comment type="subcellular location">
    <subcellularLocation>
        <location evidence="1 8">Secreted</location>
    </subcellularLocation>
</comment>
<dbReference type="STRING" id="9258.ENSOANP00000008771"/>
<keyword evidence="8" id="KW-0929">Antimicrobial</keyword>
<evidence type="ECO:0000256" key="7">
    <source>
        <dbReference type="PIRSR" id="PIRSR002417-50"/>
    </source>
</evidence>
<dbReference type="GO" id="GO:0008289">
    <property type="term" value="F:lipid binding"/>
    <property type="evidence" value="ECO:0007669"/>
    <property type="project" value="InterPro"/>
</dbReference>
<evidence type="ECO:0000256" key="3">
    <source>
        <dbReference type="ARBA" id="ARBA00022525"/>
    </source>
</evidence>
<dbReference type="GO" id="GO:0050829">
    <property type="term" value="P:defense response to Gram-negative bacterium"/>
    <property type="evidence" value="ECO:0007669"/>
    <property type="project" value="UniProtKB-UniRule"/>
</dbReference>
<evidence type="ECO:0000256" key="2">
    <source>
        <dbReference type="ARBA" id="ARBA00007292"/>
    </source>
</evidence>
<dbReference type="Proteomes" id="UP000002279">
    <property type="component" value="Chromosome 14"/>
</dbReference>
<dbReference type="PROSITE" id="PS00400">
    <property type="entry name" value="LBP_BPI_CETP"/>
    <property type="match status" value="1"/>
</dbReference>
<dbReference type="FunCoup" id="F6X5N9">
    <property type="interactions" value="17"/>
</dbReference>
<dbReference type="AlphaFoldDB" id="F6X5N9"/>
<dbReference type="SUPFAM" id="SSF55394">
    <property type="entry name" value="Bactericidal permeability-increasing protein, BPI"/>
    <property type="match status" value="2"/>
</dbReference>
<dbReference type="Ensembl" id="ENSOANT00000008773.2">
    <property type="protein sequence ID" value="ENSOANP00000008771.2"/>
    <property type="gene ID" value="ENSOANG00000005523.3"/>
</dbReference>
<keyword evidence="13" id="KW-1185">Reference proteome</keyword>